<evidence type="ECO:0000259" key="4">
    <source>
        <dbReference type="PROSITE" id="PS51635"/>
    </source>
</evidence>
<evidence type="ECO:0000313" key="5">
    <source>
        <dbReference type="EMBL" id="QIS20203.1"/>
    </source>
</evidence>
<feature type="short sequence motif" description="GXSXG" evidence="2">
    <location>
        <begin position="86"/>
        <end position="90"/>
    </location>
</feature>
<sequence length="317" mass="31724">MATLVSRYTRTPSRVVPRPSSRATATGTTGGGGRVAAMADAVSRNGSGLALVLGGGGPVGLTWMTGLMVGLRAAGVDPAAADRFIGTSAGAVVGAVLAAGGDPARILTPQPADSAAYQVDWELVGSIFAVLGEPGQDPVQARRRAGQLALTAKTGAPEEHVARMTALVGATAWPERELLVTAVDVGTGELQVWTRSGAASLGQALASSTSVPGVFPPILVAGHAYFDGGTRSPVNADLAAGAATVVIVEPLAHMFARIPSDRDLGSATVISVVPDAESVAALGPDVFDPAALAPAYAAGVRQAAAAAEQLRGVWPTR</sequence>
<feature type="domain" description="PNPLA" evidence="4">
    <location>
        <begin position="51"/>
        <end position="240"/>
    </location>
</feature>
<evidence type="ECO:0000256" key="1">
    <source>
        <dbReference type="ARBA" id="ARBA00023098"/>
    </source>
</evidence>
<evidence type="ECO:0000313" key="6">
    <source>
        <dbReference type="Proteomes" id="UP000500953"/>
    </source>
</evidence>
<keyword evidence="1 2" id="KW-0443">Lipid metabolism</keyword>
<feature type="short sequence motif" description="GXGXXG" evidence="2">
    <location>
        <begin position="55"/>
        <end position="60"/>
    </location>
</feature>
<reference evidence="5 6" key="1">
    <citation type="journal article" date="2019" name="ACS Chem. Biol.">
        <title>Identification and Mobilization of a Cryptic Antibiotic Biosynthesis Gene Locus from a Human-Pathogenic Nocardia Isolate.</title>
        <authorList>
            <person name="Herisse M."/>
            <person name="Ishida K."/>
            <person name="Porter J.L."/>
            <person name="Howden B."/>
            <person name="Hertweck C."/>
            <person name="Stinear T.P."/>
            <person name="Pidot S.J."/>
        </authorList>
    </citation>
    <scope>NUCLEOTIDE SEQUENCE [LARGE SCALE GENOMIC DNA]</scope>
    <source>
        <strain evidence="5 6">AUSMDU00012715</strain>
    </source>
</reference>
<feature type="short sequence motif" description="DGA/G" evidence="2">
    <location>
        <begin position="227"/>
        <end position="229"/>
    </location>
</feature>
<feature type="compositionally biased region" description="Polar residues" evidence="3">
    <location>
        <begin position="1"/>
        <end position="12"/>
    </location>
</feature>
<name>A0A6G9Z5B2_9NOCA</name>
<gene>
    <name evidence="5" type="ORF">F6W96_19815</name>
</gene>
<evidence type="ECO:0000256" key="3">
    <source>
        <dbReference type="SAM" id="MobiDB-lite"/>
    </source>
</evidence>
<feature type="active site" description="Nucleophile" evidence="2">
    <location>
        <position position="88"/>
    </location>
</feature>
<keyword evidence="2" id="KW-0378">Hydrolase</keyword>
<dbReference type="GO" id="GO:0016787">
    <property type="term" value="F:hydrolase activity"/>
    <property type="evidence" value="ECO:0007669"/>
    <property type="project" value="UniProtKB-UniRule"/>
</dbReference>
<keyword evidence="2" id="KW-0442">Lipid degradation</keyword>
<dbReference type="EMBL" id="CP046173">
    <property type="protein sequence ID" value="QIS20203.1"/>
    <property type="molecule type" value="Genomic_DNA"/>
</dbReference>
<accession>A0A6G9Z5B2</accession>
<dbReference type="GO" id="GO:0016042">
    <property type="term" value="P:lipid catabolic process"/>
    <property type="evidence" value="ECO:0007669"/>
    <property type="project" value="UniProtKB-UniRule"/>
</dbReference>
<dbReference type="PROSITE" id="PS51635">
    <property type="entry name" value="PNPLA"/>
    <property type="match status" value="1"/>
</dbReference>
<protein>
    <submittedName>
        <fullName evidence="5">Patatin-like phospholipase family protein</fullName>
    </submittedName>
</protein>
<dbReference type="Gene3D" id="3.40.1090.10">
    <property type="entry name" value="Cytosolic phospholipase A2 catalytic domain"/>
    <property type="match status" value="2"/>
</dbReference>
<organism evidence="5 6">
    <name type="scientific">Nocardia terpenica</name>
    <dbReference type="NCBI Taxonomy" id="455432"/>
    <lineage>
        <taxon>Bacteria</taxon>
        <taxon>Bacillati</taxon>
        <taxon>Actinomycetota</taxon>
        <taxon>Actinomycetes</taxon>
        <taxon>Mycobacteriales</taxon>
        <taxon>Nocardiaceae</taxon>
        <taxon>Nocardia</taxon>
    </lineage>
</organism>
<dbReference type="Proteomes" id="UP000500953">
    <property type="component" value="Chromosome"/>
</dbReference>
<dbReference type="InterPro" id="IPR016035">
    <property type="entry name" value="Acyl_Trfase/lysoPLipase"/>
</dbReference>
<dbReference type="Pfam" id="PF01734">
    <property type="entry name" value="Patatin"/>
    <property type="match status" value="1"/>
</dbReference>
<dbReference type="AlphaFoldDB" id="A0A6G9Z5B2"/>
<feature type="active site" description="Proton acceptor" evidence="2">
    <location>
        <position position="227"/>
    </location>
</feature>
<dbReference type="InterPro" id="IPR002641">
    <property type="entry name" value="PNPLA_dom"/>
</dbReference>
<dbReference type="SUPFAM" id="SSF52151">
    <property type="entry name" value="FabD/lysophospholipase-like"/>
    <property type="match status" value="1"/>
</dbReference>
<proteinExistence type="predicted"/>
<feature type="region of interest" description="Disordered" evidence="3">
    <location>
        <begin position="1"/>
        <end position="32"/>
    </location>
</feature>
<evidence type="ECO:0000256" key="2">
    <source>
        <dbReference type="PROSITE-ProRule" id="PRU01161"/>
    </source>
</evidence>